<organism evidence="1 2">
    <name type="scientific">Cecembia rubra</name>
    <dbReference type="NCBI Taxonomy" id="1485585"/>
    <lineage>
        <taxon>Bacteria</taxon>
        <taxon>Pseudomonadati</taxon>
        <taxon>Bacteroidota</taxon>
        <taxon>Cytophagia</taxon>
        <taxon>Cytophagales</taxon>
        <taxon>Cyclobacteriaceae</taxon>
        <taxon>Cecembia</taxon>
    </lineage>
</organism>
<protein>
    <submittedName>
        <fullName evidence="1">Uncharacterized protein</fullName>
    </submittedName>
</protein>
<proteinExistence type="predicted"/>
<name>A0A2P8E816_9BACT</name>
<keyword evidence="2" id="KW-1185">Reference proteome</keyword>
<accession>A0A2P8E816</accession>
<comment type="caution">
    <text evidence="1">The sequence shown here is derived from an EMBL/GenBank/DDBJ whole genome shotgun (WGS) entry which is preliminary data.</text>
</comment>
<evidence type="ECO:0000313" key="2">
    <source>
        <dbReference type="Proteomes" id="UP000240708"/>
    </source>
</evidence>
<dbReference type="AlphaFoldDB" id="A0A2P8E816"/>
<gene>
    <name evidence="1" type="ORF">CLV48_103138</name>
</gene>
<sequence>MEFEQKYGRKWEKIPRKMNPPSKNQLTATYKLAVYDFFYPFKKIIKENSFYPTIFVEIYFKYRFRQYKIKL</sequence>
<evidence type="ECO:0000313" key="1">
    <source>
        <dbReference type="EMBL" id="PSL05624.1"/>
    </source>
</evidence>
<dbReference type="Proteomes" id="UP000240708">
    <property type="component" value="Unassembled WGS sequence"/>
</dbReference>
<dbReference type="EMBL" id="PYGF01000003">
    <property type="protein sequence ID" value="PSL05624.1"/>
    <property type="molecule type" value="Genomic_DNA"/>
</dbReference>
<reference evidence="1 2" key="1">
    <citation type="submission" date="2018-03" db="EMBL/GenBank/DDBJ databases">
        <title>Genomic Encyclopedia of Archaeal and Bacterial Type Strains, Phase II (KMG-II): from individual species to whole genera.</title>
        <authorList>
            <person name="Goeker M."/>
        </authorList>
    </citation>
    <scope>NUCLEOTIDE SEQUENCE [LARGE SCALE GENOMIC DNA]</scope>
    <source>
        <strain evidence="1 2">DSM 28057</strain>
    </source>
</reference>